<evidence type="ECO:0000256" key="15">
    <source>
        <dbReference type="RuleBase" id="RU361240"/>
    </source>
</evidence>
<keyword evidence="12" id="KW-0482">Metalloprotease</keyword>
<comment type="similarity">
    <text evidence="4 15">Belongs to the peptidase M28 family.</text>
</comment>
<evidence type="ECO:0000256" key="1">
    <source>
        <dbReference type="ARBA" id="ARBA00001947"/>
    </source>
</evidence>
<dbReference type="EC" id="3.4.-.-" evidence="15"/>
<dbReference type="InterPro" id="IPR007484">
    <property type="entry name" value="Peptidase_M28"/>
</dbReference>
<evidence type="ECO:0000313" key="18">
    <source>
        <dbReference type="EMBL" id="KAI9249752.1"/>
    </source>
</evidence>
<evidence type="ECO:0000256" key="13">
    <source>
        <dbReference type="ARBA" id="ARBA00023136"/>
    </source>
</evidence>
<evidence type="ECO:0000256" key="11">
    <source>
        <dbReference type="ARBA" id="ARBA00022989"/>
    </source>
</evidence>
<dbReference type="InterPro" id="IPR045175">
    <property type="entry name" value="M28_fam"/>
</dbReference>
<protein>
    <recommendedName>
        <fullName evidence="15">Peptide hydrolase</fullName>
        <ecNumber evidence="15">3.4.-.-</ecNumber>
    </recommendedName>
</protein>
<dbReference type="SUPFAM" id="SSF53187">
    <property type="entry name" value="Zn-dependent exopeptidases"/>
    <property type="match status" value="1"/>
</dbReference>
<keyword evidence="19" id="KW-1185">Reference proteome</keyword>
<evidence type="ECO:0000256" key="16">
    <source>
        <dbReference type="SAM" id="Phobius"/>
    </source>
</evidence>
<feature type="transmembrane region" description="Helical" evidence="16">
    <location>
        <begin position="33"/>
        <end position="53"/>
    </location>
</feature>
<dbReference type="GO" id="GO:0046872">
    <property type="term" value="F:metal ion binding"/>
    <property type="evidence" value="ECO:0007669"/>
    <property type="project" value="UniProtKB-KW"/>
</dbReference>
<evidence type="ECO:0000313" key="19">
    <source>
        <dbReference type="Proteomes" id="UP001209540"/>
    </source>
</evidence>
<evidence type="ECO:0000256" key="8">
    <source>
        <dbReference type="ARBA" id="ARBA00022723"/>
    </source>
</evidence>
<keyword evidence="5" id="KW-0926">Vacuole</keyword>
<feature type="transmembrane region" description="Helical" evidence="16">
    <location>
        <begin position="405"/>
        <end position="432"/>
    </location>
</feature>
<accession>A0AAD5PAW8</accession>
<keyword evidence="8 15" id="KW-0479">Metal-binding</keyword>
<sequence>MVGDRITEETPLLQGQQGRSSPARAIELKKRTLQTYAFTFGFLAILTLLVYTVRSSLPTPLSDTAATRVDGFPGIHAYEAYLSKLTEPHPVNSRANIALKAWLDRIALEFQAEGEQNGVKVDVITNDSTIVSTPNEHWFVGSRNLIVRVHGQSGSDEAILLNAHYDSVPTSYGVTDDGMGVVVELELLRYFVKHPPQKTIIFLFNNFEEGGLIGAKQFVKHPWFKTVKLFLNLEGAGAGGRALLFRCSSLQAAKILGSNSPQVHATPLGNDMFRLGLLKSDTDYTILEAAGVPGMDIAFYAPRSHYHTPLDNLENVTPDALQHMGQMVLATLQAIDKTDGFFDEEPETQLVYYDVLGKIMFAYNFTTHGIGNMIALVLTPLLALVWTVFAVTGNGKISHLARRTGVVLLGFIATLFAFVVTVLFVGVASAALYKMNPLVTYGNIIAVALYMFLAGLLGVIVSQLLLSQVKSMRGPLSSVGASFYGLTAFWWILLIFSSYAGSKQVAVLYFAMFSFIGNVLACILYHGISPESRLRLSLAFLAQIGLPFTVMVDQTFLVMDSMRHSTVDGTPEIAVYGLVAIPVVLMAIQLQPWINTAGQKGSATLITLTALVLTFAICCVLQPFNNGWSPNKVLFSQEYNSTSGLSTVAITAAAGIPTALQRALPVNESDTIRCEPFGTYRTRCYYETDLVPIYADEPNEMSVTIKEKQCVDDLCRFQASFTSQNSLLCRIQFNGDKDHITNAWAHGLDIEKGHHAGSLVTYSLQYGDPVEWGVEYRKNANLTAAVGCFYDEWSKGQLPAFTYLHEHLDDTMTLLLRGQGLSFVYYDRLEL</sequence>
<evidence type="ECO:0000256" key="4">
    <source>
        <dbReference type="ARBA" id="ARBA00010918"/>
    </source>
</evidence>
<comment type="function">
    <text evidence="2">May be involved in vacuolar sorting and osmoregulation.</text>
</comment>
<feature type="transmembrane region" description="Helical" evidence="16">
    <location>
        <begin position="538"/>
        <end position="558"/>
    </location>
</feature>
<proteinExistence type="inferred from homology"/>
<evidence type="ECO:0000259" key="17">
    <source>
        <dbReference type="Pfam" id="PF04389"/>
    </source>
</evidence>
<dbReference type="GO" id="GO:0006508">
    <property type="term" value="P:proteolysis"/>
    <property type="evidence" value="ECO:0007669"/>
    <property type="project" value="UniProtKB-KW"/>
</dbReference>
<feature type="transmembrane region" description="Helical" evidence="16">
    <location>
        <begin position="444"/>
        <end position="466"/>
    </location>
</feature>
<evidence type="ECO:0000256" key="3">
    <source>
        <dbReference type="ARBA" id="ARBA00004128"/>
    </source>
</evidence>
<evidence type="ECO:0000256" key="6">
    <source>
        <dbReference type="ARBA" id="ARBA00022670"/>
    </source>
</evidence>
<keyword evidence="9 15" id="KW-0378">Hydrolase</keyword>
<feature type="transmembrane region" description="Helical" evidence="16">
    <location>
        <begin position="506"/>
        <end position="526"/>
    </location>
</feature>
<keyword evidence="14" id="KW-0325">Glycoprotein</keyword>
<organism evidence="18 19">
    <name type="scientific">Phascolomyces articulosus</name>
    <dbReference type="NCBI Taxonomy" id="60185"/>
    <lineage>
        <taxon>Eukaryota</taxon>
        <taxon>Fungi</taxon>
        <taxon>Fungi incertae sedis</taxon>
        <taxon>Mucoromycota</taxon>
        <taxon>Mucoromycotina</taxon>
        <taxon>Mucoromycetes</taxon>
        <taxon>Mucorales</taxon>
        <taxon>Lichtheimiaceae</taxon>
        <taxon>Phascolomyces</taxon>
    </lineage>
</organism>
<evidence type="ECO:0000256" key="9">
    <source>
        <dbReference type="ARBA" id="ARBA00022801"/>
    </source>
</evidence>
<evidence type="ECO:0000256" key="10">
    <source>
        <dbReference type="ARBA" id="ARBA00022833"/>
    </source>
</evidence>
<dbReference type="GO" id="GO:0005774">
    <property type="term" value="C:vacuolar membrane"/>
    <property type="evidence" value="ECO:0007669"/>
    <property type="project" value="UniProtKB-SubCell"/>
</dbReference>
<dbReference type="PANTHER" id="PTHR12147">
    <property type="entry name" value="METALLOPEPTIDASE M28 FAMILY MEMBER"/>
    <property type="match status" value="1"/>
</dbReference>
<comment type="caution">
    <text evidence="18">The sequence shown here is derived from an EMBL/GenBank/DDBJ whole genome shotgun (WGS) entry which is preliminary data.</text>
</comment>
<dbReference type="Gene3D" id="3.40.630.10">
    <property type="entry name" value="Zn peptidases"/>
    <property type="match status" value="1"/>
</dbReference>
<feature type="transmembrane region" description="Helical" evidence="16">
    <location>
        <begin position="573"/>
        <end position="590"/>
    </location>
</feature>
<evidence type="ECO:0000256" key="2">
    <source>
        <dbReference type="ARBA" id="ARBA00003273"/>
    </source>
</evidence>
<dbReference type="PANTHER" id="PTHR12147:SF58">
    <property type="entry name" value="VACUOLAR MEMBRANE PROTEASE"/>
    <property type="match status" value="1"/>
</dbReference>
<feature type="transmembrane region" description="Helical" evidence="16">
    <location>
        <begin position="602"/>
        <end position="624"/>
    </location>
</feature>
<keyword evidence="10 15" id="KW-0862">Zinc</keyword>
<name>A0AAD5PAW8_9FUNG</name>
<comment type="subcellular location">
    <subcellularLocation>
        <location evidence="3">Vacuole membrane</location>
        <topology evidence="3">Multi-pass membrane protein</topology>
    </subcellularLocation>
</comment>
<comment type="cofactor">
    <cofactor evidence="1">
        <name>Zn(2+)</name>
        <dbReference type="ChEBI" id="CHEBI:29105"/>
    </cofactor>
</comment>
<keyword evidence="11 16" id="KW-1133">Transmembrane helix</keyword>
<feature type="transmembrane region" description="Helical" evidence="16">
    <location>
        <begin position="373"/>
        <end position="393"/>
    </location>
</feature>
<dbReference type="GO" id="GO:0008235">
    <property type="term" value="F:metalloexopeptidase activity"/>
    <property type="evidence" value="ECO:0007669"/>
    <property type="project" value="InterPro"/>
</dbReference>
<evidence type="ECO:0000256" key="7">
    <source>
        <dbReference type="ARBA" id="ARBA00022692"/>
    </source>
</evidence>
<reference evidence="18" key="1">
    <citation type="journal article" date="2022" name="IScience">
        <title>Evolution of zygomycete secretomes and the origins of terrestrial fungal ecologies.</title>
        <authorList>
            <person name="Chang Y."/>
            <person name="Wang Y."/>
            <person name="Mondo S."/>
            <person name="Ahrendt S."/>
            <person name="Andreopoulos W."/>
            <person name="Barry K."/>
            <person name="Beard J."/>
            <person name="Benny G.L."/>
            <person name="Blankenship S."/>
            <person name="Bonito G."/>
            <person name="Cuomo C."/>
            <person name="Desiro A."/>
            <person name="Gervers K.A."/>
            <person name="Hundley H."/>
            <person name="Kuo A."/>
            <person name="LaButti K."/>
            <person name="Lang B.F."/>
            <person name="Lipzen A."/>
            <person name="O'Donnell K."/>
            <person name="Pangilinan J."/>
            <person name="Reynolds N."/>
            <person name="Sandor L."/>
            <person name="Smith M.E."/>
            <person name="Tsang A."/>
            <person name="Grigoriev I.V."/>
            <person name="Stajich J.E."/>
            <person name="Spatafora J.W."/>
        </authorList>
    </citation>
    <scope>NUCLEOTIDE SEQUENCE</scope>
    <source>
        <strain evidence="18">RSA 2281</strain>
    </source>
</reference>
<keyword evidence="13 16" id="KW-0472">Membrane</keyword>
<reference evidence="18" key="2">
    <citation type="submission" date="2023-02" db="EMBL/GenBank/DDBJ databases">
        <authorList>
            <consortium name="DOE Joint Genome Institute"/>
            <person name="Mondo S.J."/>
            <person name="Chang Y."/>
            <person name="Wang Y."/>
            <person name="Ahrendt S."/>
            <person name="Andreopoulos W."/>
            <person name="Barry K."/>
            <person name="Beard J."/>
            <person name="Benny G.L."/>
            <person name="Blankenship S."/>
            <person name="Bonito G."/>
            <person name="Cuomo C."/>
            <person name="Desiro A."/>
            <person name="Gervers K.A."/>
            <person name="Hundley H."/>
            <person name="Kuo A."/>
            <person name="LaButti K."/>
            <person name="Lang B.F."/>
            <person name="Lipzen A."/>
            <person name="O'Donnell K."/>
            <person name="Pangilinan J."/>
            <person name="Reynolds N."/>
            <person name="Sandor L."/>
            <person name="Smith M.W."/>
            <person name="Tsang A."/>
            <person name="Grigoriev I.V."/>
            <person name="Stajich J.E."/>
            <person name="Spatafora J.W."/>
        </authorList>
    </citation>
    <scope>NUCLEOTIDE SEQUENCE</scope>
    <source>
        <strain evidence="18">RSA 2281</strain>
    </source>
</reference>
<gene>
    <name evidence="18" type="ORF">BDA99DRAFT_445450</name>
</gene>
<dbReference type="AlphaFoldDB" id="A0AAD5PAW8"/>
<dbReference type="EMBL" id="JAIXMP010000034">
    <property type="protein sequence ID" value="KAI9249752.1"/>
    <property type="molecule type" value="Genomic_DNA"/>
</dbReference>
<dbReference type="InterPro" id="IPR048024">
    <property type="entry name" value="Fxna-like_M28_dom"/>
</dbReference>
<dbReference type="Proteomes" id="UP001209540">
    <property type="component" value="Unassembled WGS sequence"/>
</dbReference>
<dbReference type="CDD" id="cd03875">
    <property type="entry name" value="M28_Fxna_like"/>
    <property type="match status" value="1"/>
</dbReference>
<dbReference type="Pfam" id="PF04389">
    <property type="entry name" value="Peptidase_M28"/>
    <property type="match status" value="1"/>
</dbReference>
<feature type="domain" description="Peptidase M28" evidence="17">
    <location>
        <begin position="144"/>
        <end position="331"/>
    </location>
</feature>
<evidence type="ECO:0000256" key="5">
    <source>
        <dbReference type="ARBA" id="ARBA00022554"/>
    </source>
</evidence>
<evidence type="ECO:0000256" key="14">
    <source>
        <dbReference type="ARBA" id="ARBA00023180"/>
    </source>
</evidence>
<keyword evidence="7 16" id="KW-0812">Transmembrane</keyword>
<feature type="transmembrane region" description="Helical" evidence="16">
    <location>
        <begin position="478"/>
        <end position="500"/>
    </location>
</feature>
<keyword evidence="6 15" id="KW-0645">Protease</keyword>
<evidence type="ECO:0000256" key="12">
    <source>
        <dbReference type="ARBA" id="ARBA00023049"/>
    </source>
</evidence>